<comment type="caution">
    <text evidence="2">The sequence shown here is derived from an EMBL/GenBank/DDBJ whole genome shotgun (WGS) entry which is preliminary data.</text>
</comment>
<feature type="compositionally biased region" description="Polar residues" evidence="1">
    <location>
        <begin position="19"/>
        <end position="28"/>
    </location>
</feature>
<proteinExistence type="predicted"/>
<evidence type="ECO:0000313" key="3">
    <source>
        <dbReference type="Proteomes" id="UP000238479"/>
    </source>
</evidence>
<accession>A0A2P6S1X9</accession>
<name>A0A2P6S1X9_ROSCH</name>
<feature type="region of interest" description="Disordered" evidence="1">
    <location>
        <begin position="1"/>
        <end position="32"/>
    </location>
</feature>
<keyword evidence="3" id="KW-1185">Reference proteome</keyword>
<organism evidence="2 3">
    <name type="scientific">Rosa chinensis</name>
    <name type="common">China rose</name>
    <dbReference type="NCBI Taxonomy" id="74649"/>
    <lineage>
        <taxon>Eukaryota</taxon>
        <taxon>Viridiplantae</taxon>
        <taxon>Streptophyta</taxon>
        <taxon>Embryophyta</taxon>
        <taxon>Tracheophyta</taxon>
        <taxon>Spermatophyta</taxon>
        <taxon>Magnoliopsida</taxon>
        <taxon>eudicotyledons</taxon>
        <taxon>Gunneridae</taxon>
        <taxon>Pentapetalae</taxon>
        <taxon>rosids</taxon>
        <taxon>fabids</taxon>
        <taxon>Rosales</taxon>
        <taxon>Rosaceae</taxon>
        <taxon>Rosoideae</taxon>
        <taxon>Rosoideae incertae sedis</taxon>
        <taxon>Rosa</taxon>
    </lineage>
</organism>
<dbReference type="Proteomes" id="UP000238479">
    <property type="component" value="Chromosome 2"/>
</dbReference>
<dbReference type="Gramene" id="PRQ52689">
    <property type="protein sequence ID" value="PRQ52689"/>
    <property type="gene ID" value="RchiOBHm_Chr2g0158181"/>
</dbReference>
<protein>
    <submittedName>
        <fullName evidence="2">Uncharacterized protein</fullName>
    </submittedName>
</protein>
<dbReference type="AlphaFoldDB" id="A0A2P6S1X9"/>
<sequence length="57" mass="6349">MTVDFSAGATEAALMPSSRRPQFSTSHWKSSKQHVPRSVVPDFGFDHKSKVVDMVKD</sequence>
<evidence type="ECO:0000256" key="1">
    <source>
        <dbReference type="SAM" id="MobiDB-lite"/>
    </source>
</evidence>
<gene>
    <name evidence="2" type="ORF">RchiOBHm_Chr2g0158181</name>
</gene>
<dbReference type="EMBL" id="PDCK01000040">
    <property type="protein sequence ID" value="PRQ52689.1"/>
    <property type="molecule type" value="Genomic_DNA"/>
</dbReference>
<reference evidence="2 3" key="1">
    <citation type="journal article" date="2018" name="Nat. Genet.">
        <title>The Rosa genome provides new insights in the design of modern roses.</title>
        <authorList>
            <person name="Bendahmane M."/>
        </authorList>
    </citation>
    <scope>NUCLEOTIDE SEQUENCE [LARGE SCALE GENOMIC DNA]</scope>
    <source>
        <strain evidence="3">cv. Old Blush</strain>
    </source>
</reference>
<evidence type="ECO:0000313" key="2">
    <source>
        <dbReference type="EMBL" id="PRQ52689.1"/>
    </source>
</evidence>